<evidence type="ECO:0000313" key="18">
    <source>
        <dbReference type="EMBL" id="QBR84023.1"/>
    </source>
</evidence>
<dbReference type="InterPro" id="IPR002985">
    <property type="entry name" value="Arg_decrbxlase"/>
</dbReference>
<dbReference type="PIRSF" id="PIRSF001336">
    <property type="entry name" value="Arg_decrbxlase"/>
    <property type="match status" value="1"/>
</dbReference>
<feature type="modified residue" description="N6-(pyridoxal phosphate)lysine" evidence="14">
    <location>
        <position position="98"/>
    </location>
</feature>
<dbReference type="InterPro" id="IPR000183">
    <property type="entry name" value="Orn/DAP/Arg_de-COase"/>
</dbReference>
<dbReference type="CDD" id="cd06830">
    <property type="entry name" value="PLPDE_III_ADC"/>
    <property type="match status" value="1"/>
</dbReference>
<evidence type="ECO:0000256" key="11">
    <source>
        <dbReference type="ARBA" id="ARBA00023115"/>
    </source>
</evidence>
<dbReference type="FunFam" id="3.20.20.10:FF:000001">
    <property type="entry name" value="Biosynthetic arginine decarboxylase"/>
    <property type="match status" value="1"/>
</dbReference>
<evidence type="ECO:0000256" key="2">
    <source>
        <dbReference type="ARBA" id="ARBA00001946"/>
    </source>
</evidence>
<evidence type="ECO:0000256" key="4">
    <source>
        <dbReference type="ARBA" id="ARBA00008357"/>
    </source>
</evidence>
<evidence type="ECO:0000256" key="14">
    <source>
        <dbReference type="PIRSR" id="PIRSR001336-50"/>
    </source>
</evidence>
<evidence type="ECO:0000313" key="19">
    <source>
        <dbReference type="Proteomes" id="UP000295517"/>
    </source>
</evidence>
<evidence type="ECO:0000259" key="17">
    <source>
        <dbReference type="Pfam" id="PF17810"/>
    </source>
</evidence>
<proteinExistence type="inferred from homology"/>
<dbReference type="InterPro" id="IPR009006">
    <property type="entry name" value="Ala_racemase/Decarboxylase_C"/>
</dbReference>
<dbReference type="GO" id="GO:0046872">
    <property type="term" value="F:metal ion binding"/>
    <property type="evidence" value="ECO:0007669"/>
    <property type="project" value="UniProtKB-KW"/>
</dbReference>
<dbReference type="PANTHER" id="PTHR43295:SF9">
    <property type="entry name" value="BIOSYNTHETIC ARGININE DECARBOXYLASE"/>
    <property type="match status" value="1"/>
</dbReference>
<dbReference type="AlphaFoldDB" id="A0AAX1EG24"/>
<keyword evidence="7" id="KW-0210">Decarboxylase</keyword>
<dbReference type="GO" id="GO:0033388">
    <property type="term" value="P:putrescine biosynthetic process from arginine"/>
    <property type="evidence" value="ECO:0007669"/>
    <property type="project" value="TreeGrafter"/>
</dbReference>
<reference evidence="18 19" key="1">
    <citation type="submission" date="2019-03" db="EMBL/GenBank/DDBJ databases">
        <title>Diverse conjugative elements silence natural transformation in Legionella species.</title>
        <authorList>
            <person name="Durieux I."/>
            <person name="Ginevra C."/>
            <person name="Attaiech L."/>
            <person name="Picq K."/>
            <person name="Juan P.A."/>
            <person name="Jarraud S."/>
            <person name="Charpentier X."/>
        </authorList>
    </citation>
    <scope>NUCLEOTIDE SEQUENCE [LARGE SCALE GENOMIC DNA]</scope>
    <source>
        <strain evidence="18 19">HL-0427-4011</strain>
    </source>
</reference>
<dbReference type="InterPro" id="IPR022644">
    <property type="entry name" value="De-COase2_N"/>
</dbReference>
<dbReference type="Gene3D" id="1.10.287.3440">
    <property type="match status" value="1"/>
</dbReference>
<dbReference type="GO" id="GO:0008295">
    <property type="term" value="P:spermidine biosynthetic process"/>
    <property type="evidence" value="ECO:0007669"/>
    <property type="project" value="UniProtKB-UniRule"/>
</dbReference>
<dbReference type="EC" id="4.1.1.19" evidence="5 13"/>
<protein>
    <recommendedName>
        <fullName evidence="5 13">Arginine decarboxylase</fullName>
        <ecNumber evidence="5 13">4.1.1.19</ecNumber>
    </recommendedName>
</protein>
<keyword evidence="12 18" id="KW-0456">Lyase</keyword>
<comment type="function">
    <text evidence="3">Catalyzes the biosynthesis of agmatine from arginine.</text>
</comment>
<evidence type="ECO:0000256" key="12">
    <source>
        <dbReference type="ARBA" id="ARBA00023239"/>
    </source>
</evidence>
<dbReference type="Pfam" id="PF02784">
    <property type="entry name" value="Orn_Arg_deC_N"/>
    <property type="match status" value="1"/>
</dbReference>
<dbReference type="Proteomes" id="UP000295517">
    <property type="component" value="Chromosome"/>
</dbReference>
<sequence>MSFDAVNDNDLYNISHWGEGYFSINPQGNIEVSTNSTSKGVELQKIVNAAGRAGLQLPLLIRFTDILQDRVSRLYEAFYKAIVETEYKGKYKLVYPIKVNQQQSVLRELMRAPEHTIGLEAGSKPELMAVIGLLGQKQSTIICNGYKDSSYIRTALIAQQMGHEVFIVIEKHSELETLLQEAEKLAVQPKIGIRVRLITKSAGKWENTGGVKSKFGLNAAQVLDVVEQLKERNSLHYLQLMHCHLGSQIANIQDLRQCMQEVARYYVELRCLGAPISTVDVGGGLAVDYEGTHSNTDCSMNYSIHEYATHILLALRYLCQETDMPEPYIISESGRALTAHHAVLITNITDLEVVKKTRELPRIEPDDSHVIHEIWDTYQALAESPASEIYHYATHSLTEAYSMFKHGLLHLKEKAKVEQLYTNICLEIQQKLDESNPGDNELIAAINERLATKIFCNLSFFQSIPDAWAIGQIFPVLPISQLTPNPEMHAILQDLTCDSDGTIKQYTGNTVYNNTLRLPVYDENKPYHLGFFLVGAYQEILGNLHNLFGDTNSMDVKLKGGGDFEITDLISGDTVTNVLSFANYDSKRLLQSYEKQLLNADLPNDKIQFYLNELRSIFTQQTYFDSKQNKGYL</sequence>
<dbReference type="NCBIfam" id="NF003763">
    <property type="entry name" value="PRK05354.1"/>
    <property type="match status" value="1"/>
</dbReference>
<dbReference type="GO" id="GO:0006527">
    <property type="term" value="P:L-arginine catabolic process"/>
    <property type="evidence" value="ECO:0007669"/>
    <property type="project" value="InterPro"/>
</dbReference>
<evidence type="ECO:0000256" key="3">
    <source>
        <dbReference type="ARBA" id="ARBA00002257"/>
    </source>
</evidence>
<evidence type="ECO:0000256" key="9">
    <source>
        <dbReference type="ARBA" id="ARBA00022898"/>
    </source>
</evidence>
<evidence type="ECO:0000256" key="15">
    <source>
        <dbReference type="PIRSR" id="PIRSR600183-50"/>
    </source>
</evidence>
<keyword evidence="11" id="KW-0620">Polyamine biosynthesis</keyword>
<dbReference type="Gene3D" id="3.20.20.10">
    <property type="entry name" value="Alanine racemase"/>
    <property type="match status" value="1"/>
</dbReference>
<evidence type="ECO:0000256" key="1">
    <source>
        <dbReference type="ARBA" id="ARBA00001933"/>
    </source>
</evidence>
<evidence type="ECO:0000256" key="10">
    <source>
        <dbReference type="ARBA" id="ARBA00023066"/>
    </source>
</evidence>
<evidence type="ECO:0000256" key="13">
    <source>
        <dbReference type="NCBIfam" id="TIGR01273"/>
    </source>
</evidence>
<evidence type="ECO:0000256" key="5">
    <source>
        <dbReference type="ARBA" id="ARBA00012426"/>
    </source>
</evidence>
<evidence type="ECO:0000259" key="16">
    <source>
        <dbReference type="Pfam" id="PF02784"/>
    </source>
</evidence>
<comment type="cofactor">
    <cofactor evidence="2">
        <name>Mg(2+)</name>
        <dbReference type="ChEBI" id="CHEBI:18420"/>
    </cofactor>
</comment>
<dbReference type="Pfam" id="PF17810">
    <property type="entry name" value="Arg_decarb_HB"/>
    <property type="match status" value="1"/>
</dbReference>
<keyword evidence="8" id="KW-0460">Magnesium</keyword>
<evidence type="ECO:0000256" key="7">
    <source>
        <dbReference type="ARBA" id="ARBA00022793"/>
    </source>
</evidence>
<name>A0AAX1EG24_9GAMM</name>
<comment type="cofactor">
    <cofactor evidence="1 14">
        <name>pyridoxal 5'-phosphate</name>
        <dbReference type="ChEBI" id="CHEBI:597326"/>
    </cofactor>
</comment>
<dbReference type="EMBL" id="CP038254">
    <property type="protein sequence ID" value="QBR84023.1"/>
    <property type="molecule type" value="Genomic_DNA"/>
</dbReference>
<comment type="similarity">
    <text evidence="4">Belongs to the Orn/Lys/Arg decarboxylase class-II family. SpeA subfamily.</text>
</comment>
<dbReference type="Gene3D" id="2.40.37.10">
    <property type="entry name" value="Lyase, Ornithine Decarboxylase, Chain A, domain 1"/>
    <property type="match status" value="1"/>
</dbReference>
<dbReference type="PANTHER" id="PTHR43295">
    <property type="entry name" value="ARGININE DECARBOXYLASE"/>
    <property type="match status" value="1"/>
</dbReference>
<dbReference type="PRINTS" id="PR01180">
    <property type="entry name" value="ARGDCRBXLASE"/>
</dbReference>
<accession>A0AAX1EG24</accession>
<dbReference type="PRINTS" id="PR01179">
    <property type="entry name" value="ODADCRBXLASE"/>
</dbReference>
<keyword evidence="9 14" id="KW-0663">Pyridoxal phosphate</keyword>
<keyword evidence="6" id="KW-0479">Metal-binding</keyword>
<organism evidence="18 19">
    <name type="scientific">Legionella israelensis</name>
    <dbReference type="NCBI Taxonomy" id="454"/>
    <lineage>
        <taxon>Bacteria</taxon>
        <taxon>Pseudomonadati</taxon>
        <taxon>Pseudomonadota</taxon>
        <taxon>Gammaproteobacteria</taxon>
        <taxon>Legionellales</taxon>
        <taxon>Legionellaceae</taxon>
        <taxon>Legionella</taxon>
    </lineage>
</organism>
<dbReference type="RefSeq" id="WP_135060301.1">
    <property type="nucleotide sequence ID" value="NZ_CP038254.1"/>
</dbReference>
<feature type="domain" description="Arginine decarboxylase helical bundle" evidence="17">
    <location>
        <begin position="365"/>
        <end position="445"/>
    </location>
</feature>
<gene>
    <name evidence="18" type="primary">speA</name>
    <name evidence="18" type="ORF">E3983_06445</name>
</gene>
<dbReference type="Gene3D" id="1.20.58.930">
    <property type="match status" value="1"/>
</dbReference>
<dbReference type="InterPro" id="IPR029066">
    <property type="entry name" value="PLP-binding_barrel"/>
</dbReference>
<evidence type="ECO:0000256" key="6">
    <source>
        <dbReference type="ARBA" id="ARBA00022723"/>
    </source>
</evidence>
<dbReference type="NCBIfam" id="TIGR01273">
    <property type="entry name" value="speA"/>
    <property type="match status" value="1"/>
</dbReference>
<feature type="active site" description="Proton donor" evidence="15">
    <location>
        <position position="497"/>
    </location>
</feature>
<evidence type="ECO:0000256" key="8">
    <source>
        <dbReference type="ARBA" id="ARBA00022842"/>
    </source>
</evidence>
<dbReference type="GO" id="GO:0008792">
    <property type="term" value="F:arginine decarboxylase activity"/>
    <property type="evidence" value="ECO:0007669"/>
    <property type="project" value="UniProtKB-UniRule"/>
</dbReference>
<dbReference type="SUPFAM" id="SSF51419">
    <property type="entry name" value="PLP-binding barrel"/>
    <property type="match status" value="1"/>
</dbReference>
<dbReference type="InterPro" id="IPR040634">
    <property type="entry name" value="Arg_decarb_HB"/>
</dbReference>
<keyword evidence="10" id="KW-0745">Spermidine biosynthesis</keyword>
<feature type="domain" description="Orn/DAP/Arg decarboxylase 2 N-terminal" evidence="16">
    <location>
        <begin position="86"/>
        <end position="339"/>
    </location>
</feature>